<gene>
    <name evidence="1" type="ORF">D3218_13200</name>
</gene>
<evidence type="ECO:0000313" key="2">
    <source>
        <dbReference type="Proteomes" id="UP000265750"/>
    </source>
</evidence>
<organism evidence="1 2">
    <name type="scientific">Aureimonas flava</name>
    <dbReference type="NCBI Taxonomy" id="2320271"/>
    <lineage>
        <taxon>Bacteria</taxon>
        <taxon>Pseudomonadati</taxon>
        <taxon>Pseudomonadota</taxon>
        <taxon>Alphaproteobacteria</taxon>
        <taxon>Hyphomicrobiales</taxon>
        <taxon>Aurantimonadaceae</taxon>
        <taxon>Aureimonas</taxon>
    </lineage>
</organism>
<sequence>MGHNPDGSITVSKLGDYAEFGYTLSATCEGFGCSRRPLAVTLEDLIRIFGPDWPFVERKPRIKCQVCGSNRISWIIGMSGREDRKTLGHSHTP</sequence>
<evidence type="ECO:0000313" key="1">
    <source>
        <dbReference type="EMBL" id="RIY00236.1"/>
    </source>
</evidence>
<name>A0A3A1WJ20_9HYPH</name>
<reference evidence="2" key="1">
    <citation type="submission" date="2018-09" db="EMBL/GenBank/DDBJ databases">
        <authorList>
            <person name="Tuo L."/>
        </authorList>
    </citation>
    <scope>NUCLEOTIDE SEQUENCE [LARGE SCALE GENOMIC DNA]</scope>
    <source>
        <strain evidence="2">M2BS4Y-1</strain>
    </source>
</reference>
<keyword evidence="2" id="KW-1185">Reference proteome</keyword>
<dbReference type="AlphaFoldDB" id="A0A3A1WJ20"/>
<comment type="caution">
    <text evidence="1">The sequence shown here is derived from an EMBL/GenBank/DDBJ whole genome shotgun (WGS) entry which is preliminary data.</text>
</comment>
<proteinExistence type="predicted"/>
<protein>
    <submittedName>
        <fullName evidence="1">Uncharacterized protein</fullName>
    </submittedName>
</protein>
<dbReference type="EMBL" id="QYRN01000006">
    <property type="protein sequence ID" value="RIY00236.1"/>
    <property type="molecule type" value="Genomic_DNA"/>
</dbReference>
<dbReference type="OrthoDB" id="8083970at2"/>
<dbReference type="RefSeq" id="WP_136625099.1">
    <property type="nucleotide sequence ID" value="NZ_QYRN01000006.1"/>
</dbReference>
<dbReference type="Proteomes" id="UP000265750">
    <property type="component" value="Unassembled WGS sequence"/>
</dbReference>
<accession>A0A3A1WJ20</accession>